<feature type="compositionally biased region" description="Basic and acidic residues" evidence="1">
    <location>
        <begin position="240"/>
        <end position="268"/>
    </location>
</feature>
<dbReference type="EMBL" id="SKBN01000128">
    <property type="protein sequence ID" value="TGJ82438.1"/>
    <property type="molecule type" value="Genomic_DNA"/>
</dbReference>
<organism evidence="2 3">
    <name type="scientific">Xylaria hypoxylon</name>
    <dbReference type="NCBI Taxonomy" id="37992"/>
    <lineage>
        <taxon>Eukaryota</taxon>
        <taxon>Fungi</taxon>
        <taxon>Dikarya</taxon>
        <taxon>Ascomycota</taxon>
        <taxon>Pezizomycotina</taxon>
        <taxon>Sordariomycetes</taxon>
        <taxon>Xylariomycetidae</taxon>
        <taxon>Xylariales</taxon>
        <taxon>Xylariaceae</taxon>
        <taxon>Xylaria</taxon>
    </lineage>
</organism>
<proteinExistence type="predicted"/>
<dbReference type="AlphaFoldDB" id="A0A4Z0YR20"/>
<evidence type="ECO:0000313" key="2">
    <source>
        <dbReference type="EMBL" id="TGJ82438.1"/>
    </source>
</evidence>
<sequence length="533" mass="59243">MQDGDWIIYPPGPPPQPVIITTVGPNSDTVPRRSSENQVPRVSTHIPMMKDPTEKDISQGSSTQGIRMGQDGDQQHPKDAAQPSIPHSVEDDKFVPAPPRPEPDLSEPSPHRRATVEEVPDEEETAIPASSSKKDNTMISPLLELIENDHDDEKYETPSIAPSERTKLAKERQNARARKLQQIQEDKIAVGNVLKRGAMGSPYEEAAGMLGNLGKGGPFLLTNYPHFPEKELPASSGPTAKEEAAHEREKMREKERRERDQARDDRNRARNRAANLKKVDMFWLCQTDAMSGTWATPWEPHLPISSALDGAVTVILEALLGFLDDPSSLCYTDARYAVQNSWERTADWMLQGNFTCPAYGQNARGGVIASGSYRGVHISCFESVIPALELLHSYHWQVDSNLHEQSENGEEQNVELMRLDAWLSYVGRVPEIAEGPHNLLRQTPALVHLLVDEFEIDFQNIDLSAREGGLQDIQGLAENVMDFLTDEELTQPEQLYVLVALLRGVKAAQCVLAGSNTTEVMDILLKDVQAHLV</sequence>
<feature type="region of interest" description="Disordered" evidence="1">
    <location>
        <begin position="227"/>
        <end position="271"/>
    </location>
</feature>
<keyword evidence="3" id="KW-1185">Reference proteome</keyword>
<feature type="compositionally biased region" description="Basic and acidic residues" evidence="1">
    <location>
        <begin position="147"/>
        <end position="156"/>
    </location>
</feature>
<comment type="caution">
    <text evidence="2">The sequence shown here is derived from an EMBL/GenBank/DDBJ whole genome shotgun (WGS) entry which is preliminary data.</text>
</comment>
<evidence type="ECO:0000313" key="3">
    <source>
        <dbReference type="Proteomes" id="UP000297716"/>
    </source>
</evidence>
<evidence type="ECO:0000256" key="1">
    <source>
        <dbReference type="SAM" id="MobiDB-lite"/>
    </source>
</evidence>
<dbReference type="Proteomes" id="UP000297716">
    <property type="component" value="Unassembled WGS sequence"/>
</dbReference>
<feature type="region of interest" description="Disordered" evidence="1">
    <location>
        <begin position="1"/>
        <end position="175"/>
    </location>
</feature>
<dbReference type="OrthoDB" id="4763846at2759"/>
<accession>A0A4Z0YR20</accession>
<reference evidence="2 3" key="1">
    <citation type="submission" date="2019-03" db="EMBL/GenBank/DDBJ databases">
        <title>Draft genome sequence of Xylaria hypoxylon DSM 108379, a ubiquitous saprotrophic-parasitic fungi on hardwood.</title>
        <authorList>
            <person name="Buettner E."/>
            <person name="Leonhardt S."/>
            <person name="Gebauer A.M."/>
            <person name="Liers C."/>
            <person name="Hofrichter M."/>
            <person name="Kellner H."/>
        </authorList>
    </citation>
    <scope>NUCLEOTIDE SEQUENCE [LARGE SCALE GENOMIC DNA]</scope>
    <source>
        <strain evidence="2 3">DSM 108379</strain>
    </source>
</reference>
<feature type="compositionally biased region" description="Basic and acidic residues" evidence="1">
    <location>
        <begin position="164"/>
        <end position="174"/>
    </location>
</feature>
<protein>
    <submittedName>
        <fullName evidence="2">Uncharacterized protein</fullName>
    </submittedName>
</protein>
<name>A0A4Z0YR20_9PEZI</name>
<gene>
    <name evidence="2" type="ORF">E0Z10_g6313</name>
</gene>